<gene>
    <name evidence="1" type="ORF">O6H91_05G125100</name>
</gene>
<organism evidence="1 2">
    <name type="scientific">Diphasiastrum complanatum</name>
    <name type="common">Issler's clubmoss</name>
    <name type="synonym">Lycopodium complanatum</name>
    <dbReference type="NCBI Taxonomy" id="34168"/>
    <lineage>
        <taxon>Eukaryota</taxon>
        <taxon>Viridiplantae</taxon>
        <taxon>Streptophyta</taxon>
        <taxon>Embryophyta</taxon>
        <taxon>Tracheophyta</taxon>
        <taxon>Lycopodiopsida</taxon>
        <taxon>Lycopodiales</taxon>
        <taxon>Lycopodiaceae</taxon>
        <taxon>Lycopodioideae</taxon>
        <taxon>Diphasiastrum</taxon>
    </lineage>
</organism>
<reference evidence="2" key="1">
    <citation type="journal article" date="2024" name="Proc. Natl. Acad. Sci. U.S.A.">
        <title>Extraordinary preservation of gene collinearity over three hundred million years revealed in homosporous lycophytes.</title>
        <authorList>
            <person name="Li C."/>
            <person name="Wickell D."/>
            <person name="Kuo L.Y."/>
            <person name="Chen X."/>
            <person name="Nie B."/>
            <person name="Liao X."/>
            <person name="Peng D."/>
            <person name="Ji J."/>
            <person name="Jenkins J."/>
            <person name="Williams M."/>
            <person name="Shu S."/>
            <person name="Plott C."/>
            <person name="Barry K."/>
            <person name="Rajasekar S."/>
            <person name="Grimwood J."/>
            <person name="Han X."/>
            <person name="Sun S."/>
            <person name="Hou Z."/>
            <person name="He W."/>
            <person name="Dai G."/>
            <person name="Sun C."/>
            <person name="Schmutz J."/>
            <person name="Leebens-Mack J.H."/>
            <person name="Li F.W."/>
            <person name="Wang L."/>
        </authorList>
    </citation>
    <scope>NUCLEOTIDE SEQUENCE [LARGE SCALE GENOMIC DNA]</scope>
    <source>
        <strain evidence="2">cv. PW_Plant_1</strain>
    </source>
</reference>
<dbReference type="EMBL" id="CM055096">
    <property type="protein sequence ID" value="KAJ7557400.1"/>
    <property type="molecule type" value="Genomic_DNA"/>
</dbReference>
<evidence type="ECO:0000313" key="2">
    <source>
        <dbReference type="Proteomes" id="UP001162992"/>
    </source>
</evidence>
<dbReference type="Proteomes" id="UP001162992">
    <property type="component" value="Chromosome 5"/>
</dbReference>
<accession>A0ACC2DT00</accession>
<evidence type="ECO:0000313" key="1">
    <source>
        <dbReference type="EMBL" id="KAJ7557400.1"/>
    </source>
</evidence>
<protein>
    <submittedName>
        <fullName evidence="1">Uncharacterized protein</fullName>
    </submittedName>
</protein>
<name>A0ACC2DT00_DIPCM</name>
<keyword evidence="2" id="KW-1185">Reference proteome</keyword>
<sequence>MACSAGQAASCSSLLLCLHSDTDYEPGQRQGRSKSLAPAQTSGSRRTSVACPCSSHPNGGSTRFAGRENLNVFRTTVPKRTPMVNNVKVPGGHATRPIELLSRQFQGLFLTKELDEPVGSNMTTHTGSPKGGCHRCAQKGAIQCLTCTGSGLYVDAILESQGIIVHVRCLGCGGSGEIMCPKCGGRGYM</sequence>
<comment type="caution">
    <text evidence="1">The sequence shown here is derived from an EMBL/GenBank/DDBJ whole genome shotgun (WGS) entry which is preliminary data.</text>
</comment>
<proteinExistence type="predicted"/>